<dbReference type="EMBL" id="HG994359">
    <property type="protein sequence ID" value="CAF2093349.1"/>
    <property type="molecule type" value="Genomic_DNA"/>
</dbReference>
<sequence>MMSYTNQIRRRAEELRALYCSLTRQRKRSSYSNSSSTFAPNVLKVCRTLPSP</sequence>
<organism evidence="1">
    <name type="scientific">Brassica napus</name>
    <name type="common">Rape</name>
    <dbReference type="NCBI Taxonomy" id="3708"/>
    <lineage>
        <taxon>Eukaryota</taxon>
        <taxon>Viridiplantae</taxon>
        <taxon>Streptophyta</taxon>
        <taxon>Embryophyta</taxon>
        <taxon>Tracheophyta</taxon>
        <taxon>Spermatophyta</taxon>
        <taxon>Magnoliopsida</taxon>
        <taxon>eudicotyledons</taxon>
        <taxon>Gunneridae</taxon>
        <taxon>Pentapetalae</taxon>
        <taxon>rosids</taxon>
        <taxon>malvids</taxon>
        <taxon>Brassicales</taxon>
        <taxon>Brassicaceae</taxon>
        <taxon>Brassiceae</taxon>
        <taxon>Brassica</taxon>
    </lineage>
</organism>
<gene>
    <name evidence="1" type="ORF">DARMORV10_A05P01040.1</name>
</gene>
<accession>A0A816T076</accession>
<reference evidence="1" key="1">
    <citation type="submission" date="2021-01" db="EMBL/GenBank/DDBJ databases">
        <authorList>
            <consortium name="Genoscope - CEA"/>
            <person name="William W."/>
        </authorList>
    </citation>
    <scope>NUCLEOTIDE SEQUENCE</scope>
</reference>
<name>A0A816T076_BRANA</name>
<proteinExistence type="predicted"/>
<dbReference type="Proteomes" id="UP001295469">
    <property type="component" value="Chromosome A05"/>
</dbReference>
<protein>
    <submittedName>
        <fullName evidence="1">(rape) hypothetical protein</fullName>
    </submittedName>
</protein>
<evidence type="ECO:0000313" key="1">
    <source>
        <dbReference type="EMBL" id="CAF2093349.1"/>
    </source>
</evidence>
<dbReference type="AlphaFoldDB" id="A0A816T076"/>